<sequence>MIWLHKRVPMDEVRSITLLFRDQAASFDPEGRMLLVSVAGAEPEIGLWLCLPELDLLPPYYGFSLCSRADLPRAPALVAGCPEHFARLFQDR</sequence>
<evidence type="ECO:0000313" key="2">
    <source>
        <dbReference type="Proteomes" id="UP000742631"/>
    </source>
</evidence>
<dbReference type="EMBL" id="DYYG01000035">
    <property type="protein sequence ID" value="HJE24483.1"/>
    <property type="molecule type" value="Genomic_DNA"/>
</dbReference>
<reference evidence="1" key="1">
    <citation type="journal article" date="2021" name="PeerJ">
        <title>Extensive microbial diversity within the chicken gut microbiome revealed by metagenomics and culture.</title>
        <authorList>
            <person name="Gilroy R."/>
            <person name="Ravi A."/>
            <person name="Getino M."/>
            <person name="Pursley I."/>
            <person name="Horton D.L."/>
            <person name="Alikhan N.F."/>
            <person name="Baker D."/>
            <person name="Gharbi K."/>
            <person name="Hall N."/>
            <person name="Watson M."/>
            <person name="Adriaenssens E.M."/>
            <person name="Foster-Nyarko E."/>
            <person name="Jarju S."/>
            <person name="Secka A."/>
            <person name="Antonio M."/>
            <person name="Oren A."/>
            <person name="Chaudhuri R.R."/>
            <person name="La Ragione R."/>
            <person name="Hildebrand F."/>
            <person name="Pallen M.J."/>
        </authorList>
    </citation>
    <scope>NUCLEOTIDE SEQUENCE</scope>
    <source>
        <strain evidence="1">316</strain>
    </source>
</reference>
<evidence type="ECO:0000313" key="1">
    <source>
        <dbReference type="EMBL" id="HJE24483.1"/>
    </source>
</evidence>
<dbReference type="Proteomes" id="UP000742631">
    <property type="component" value="Unassembled WGS sequence"/>
</dbReference>
<gene>
    <name evidence="1" type="ORF">K8W01_12570</name>
</gene>
<protein>
    <submittedName>
        <fullName evidence="1">Uncharacterized protein</fullName>
    </submittedName>
</protein>
<accession>A0A921E346</accession>
<reference evidence="1" key="2">
    <citation type="submission" date="2021-09" db="EMBL/GenBank/DDBJ databases">
        <authorList>
            <person name="Gilroy R."/>
        </authorList>
    </citation>
    <scope>NUCLEOTIDE SEQUENCE</scope>
    <source>
        <strain evidence="1">316</strain>
    </source>
</reference>
<proteinExistence type="predicted"/>
<name>A0A921E346_9HYPH</name>
<dbReference type="AlphaFoldDB" id="A0A921E346"/>
<organism evidence="1 2">
    <name type="scientific">Methylorubrum populi</name>
    <dbReference type="NCBI Taxonomy" id="223967"/>
    <lineage>
        <taxon>Bacteria</taxon>
        <taxon>Pseudomonadati</taxon>
        <taxon>Pseudomonadota</taxon>
        <taxon>Alphaproteobacteria</taxon>
        <taxon>Hyphomicrobiales</taxon>
        <taxon>Methylobacteriaceae</taxon>
        <taxon>Methylorubrum</taxon>
    </lineage>
</organism>
<comment type="caution">
    <text evidence="1">The sequence shown here is derived from an EMBL/GenBank/DDBJ whole genome shotgun (WGS) entry which is preliminary data.</text>
</comment>